<comment type="similarity">
    <text evidence="2 7">Belongs to the UDP-glucose/GDP-mannose dehydrogenase family.</text>
</comment>
<feature type="domain" description="UDP-glucose/GDP-mannose dehydrogenase C-terminal" evidence="8">
    <location>
        <begin position="332"/>
        <end position="434"/>
    </location>
</feature>
<dbReference type="NCBIfam" id="TIGR03026">
    <property type="entry name" value="NDP-sugDHase"/>
    <property type="match status" value="1"/>
</dbReference>
<name>A0ABN6K296_9CHRO</name>
<dbReference type="SMART" id="SM00984">
    <property type="entry name" value="UDPG_MGDP_dh_C"/>
    <property type="match status" value="1"/>
</dbReference>
<dbReference type="InterPro" id="IPR017476">
    <property type="entry name" value="UDP-Glc/GDP-Man"/>
</dbReference>
<dbReference type="InterPro" id="IPR014026">
    <property type="entry name" value="UDP-Glc/GDP-Man_DH_dimer"/>
</dbReference>
<organism evidence="9 10">
    <name type="scientific">cyanobacterium endosymbiont of Braarudosphaera bigelowii</name>
    <dbReference type="NCBI Taxonomy" id="1285375"/>
    <lineage>
        <taxon>Bacteria</taxon>
        <taxon>Bacillati</taxon>
        <taxon>Cyanobacteriota</taxon>
        <taxon>Cyanophyceae</taxon>
        <taxon>Oscillatoriophycideae</taxon>
        <taxon>Chroococcales</taxon>
        <taxon>Aphanothecaceae</taxon>
        <taxon>Candidatus Atelocyanobacterium</taxon>
        <taxon>Candidatus Atelocyanobacterium thalassae</taxon>
    </lineage>
</organism>
<evidence type="ECO:0000256" key="1">
    <source>
        <dbReference type="ARBA" id="ARBA00004701"/>
    </source>
</evidence>
<keyword evidence="10" id="KW-1185">Reference proteome</keyword>
<dbReference type="InterPro" id="IPR008927">
    <property type="entry name" value="6-PGluconate_DH-like_C_sf"/>
</dbReference>
<dbReference type="PIRSF" id="PIRSF500134">
    <property type="entry name" value="UDPglc_DH_bac"/>
    <property type="match status" value="1"/>
</dbReference>
<evidence type="ECO:0000256" key="6">
    <source>
        <dbReference type="ARBA" id="ARBA00047473"/>
    </source>
</evidence>
<comment type="catalytic activity">
    <reaction evidence="6 7">
        <text>UDP-alpha-D-glucose + 2 NAD(+) + H2O = UDP-alpha-D-glucuronate + 2 NADH + 3 H(+)</text>
        <dbReference type="Rhea" id="RHEA:23596"/>
        <dbReference type="ChEBI" id="CHEBI:15377"/>
        <dbReference type="ChEBI" id="CHEBI:15378"/>
        <dbReference type="ChEBI" id="CHEBI:57540"/>
        <dbReference type="ChEBI" id="CHEBI:57945"/>
        <dbReference type="ChEBI" id="CHEBI:58052"/>
        <dbReference type="ChEBI" id="CHEBI:58885"/>
        <dbReference type="EC" id="1.1.1.22"/>
    </reaction>
</comment>
<gene>
    <name evidence="9" type="ORF">CPARK_000021000</name>
</gene>
<evidence type="ECO:0000256" key="7">
    <source>
        <dbReference type="PIRNR" id="PIRNR000124"/>
    </source>
</evidence>
<dbReference type="PANTHER" id="PTHR43750:SF3">
    <property type="entry name" value="UDP-GLUCOSE 6-DEHYDROGENASE TUAD"/>
    <property type="match status" value="1"/>
</dbReference>
<dbReference type="Gene3D" id="3.40.50.720">
    <property type="entry name" value="NAD(P)-binding Rossmann-like Domain"/>
    <property type="match status" value="2"/>
</dbReference>
<dbReference type="RefSeq" id="WP_229637428.1">
    <property type="nucleotide sequence ID" value="NZ_AP024987.1"/>
</dbReference>
<evidence type="ECO:0000313" key="10">
    <source>
        <dbReference type="Proteomes" id="UP001319803"/>
    </source>
</evidence>
<dbReference type="InterPro" id="IPR036291">
    <property type="entry name" value="NAD(P)-bd_dom_sf"/>
</dbReference>
<dbReference type="Pfam" id="PF03720">
    <property type="entry name" value="UDPG_MGDP_dh_C"/>
    <property type="match status" value="1"/>
</dbReference>
<dbReference type="PIRSF" id="PIRSF000124">
    <property type="entry name" value="UDPglc_GDPman_dh"/>
    <property type="match status" value="1"/>
</dbReference>
<comment type="pathway">
    <text evidence="1">Nucleotide-sugar biosynthesis; UDP-alpha-D-glucuronate biosynthesis; UDP-alpha-D-glucuronate from UDP-alpha-D-glucose: step 1/1.</text>
</comment>
<protein>
    <recommendedName>
        <fullName evidence="3 7">UDP-glucose 6-dehydrogenase</fullName>
        <ecNumber evidence="3 7">1.1.1.22</ecNumber>
    </recommendedName>
</protein>
<dbReference type="PANTHER" id="PTHR43750">
    <property type="entry name" value="UDP-GLUCOSE 6-DEHYDROGENASE TUAD"/>
    <property type="match status" value="1"/>
</dbReference>
<dbReference type="InterPro" id="IPR001732">
    <property type="entry name" value="UDP-Glc/GDP-Man_DH_N"/>
</dbReference>
<dbReference type="Pfam" id="PF00984">
    <property type="entry name" value="UDPG_MGDP_dh"/>
    <property type="match status" value="1"/>
</dbReference>
<evidence type="ECO:0000256" key="2">
    <source>
        <dbReference type="ARBA" id="ARBA00006601"/>
    </source>
</evidence>
<dbReference type="EC" id="1.1.1.22" evidence="3 7"/>
<proteinExistence type="inferred from homology"/>
<dbReference type="SUPFAM" id="SSF51735">
    <property type="entry name" value="NAD(P)-binding Rossmann-fold domains"/>
    <property type="match status" value="1"/>
</dbReference>
<keyword evidence="5 7" id="KW-0520">NAD</keyword>
<dbReference type="SUPFAM" id="SSF48179">
    <property type="entry name" value="6-phosphogluconate dehydrogenase C-terminal domain-like"/>
    <property type="match status" value="1"/>
</dbReference>
<keyword evidence="4 7" id="KW-0560">Oxidoreductase</keyword>
<accession>A0ABN6K296</accession>
<dbReference type="Pfam" id="PF03721">
    <property type="entry name" value="UDPG_MGDP_dh_N"/>
    <property type="match status" value="1"/>
</dbReference>
<dbReference type="SUPFAM" id="SSF52413">
    <property type="entry name" value="UDP-glucose/GDP-mannose dehydrogenase C-terminal domain"/>
    <property type="match status" value="1"/>
</dbReference>
<evidence type="ECO:0000259" key="8">
    <source>
        <dbReference type="SMART" id="SM00984"/>
    </source>
</evidence>
<sequence>MRVCVIGTGYVGLVTGVCLAHIGHHVICVDNNEEKIKLMKAGQSPIYEPGLSELMYSSMQKNRLDFTSNLARGVHHGEIIFTAVGTPALANGESDTRYVEAVARGIGENLNCGYKVIVNKSTVPIGSGDWVRMIVMEGLAKQNNPSMKVEFDVISNPEFLREGSAVYDTFNPDRIVLGGNSKQAIDVMKNLYKPLIERKFSKDQALPFVPLVVTDLNSAEMIKYAANAFLATKISFINEVANICDRVGADICQVAQGIGLDSRIGNKFLKAGIGWGGSCFPKDVSALIRTANDYNYETQLLNAAVRVNKKQRLIVIEKLQQELKILKGKTIGLLGLTFKADTDDMRDAPALTIIEELNRLGAKVKAYDPIVSQSGLSHGLSGVIIETDAEMLSDNCDALVLITDWQEFLNLNYQKMATVMINPVIIDGRNFLERSKLQMAGFHYVGIGR</sequence>
<dbReference type="Gene3D" id="1.20.5.100">
    <property type="entry name" value="Cytochrome c1, transmembrane anchor, C-terminal"/>
    <property type="match status" value="1"/>
</dbReference>
<evidence type="ECO:0000256" key="5">
    <source>
        <dbReference type="ARBA" id="ARBA00023027"/>
    </source>
</evidence>
<dbReference type="InterPro" id="IPR014027">
    <property type="entry name" value="UDP-Glc/GDP-Man_DH_C"/>
</dbReference>
<evidence type="ECO:0000256" key="4">
    <source>
        <dbReference type="ARBA" id="ARBA00023002"/>
    </source>
</evidence>
<evidence type="ECO:0000256" key="3">
    <source>
        <dbReference type="ARBA" id="ARBA00012954"/>
    </source>
</evidence>
<dbReference type="EMBL" id="AP024987">
    <property type="protein sequence ID" value="BDA39371.1"/>
    <property type="molecule type" value="Genomic_DNA"/>
</dbReference>
<dbReference type="InterPro" id="IPR028357">
    <property type="entry name" value="UDPglc_DH_bac"/>
</dbReference>
<reference evidence="9 10" key="1">
    <citation type="submission" date="2021-08" db="EMBL/GenBank/DDBJ databases">
        <title>Endosymbiont genome of Braarudosphaera bigelowii.</title>
        <authorList>
            <person name="Suzuki S."/>
            <person name="Ishida K."/>
        </authorList>
    </citation>
    <scope>NUCLEOTIDE SEQUENCE [LARGE SCALE GENOMIC DNA]</scope>
    <source>
        <strain evidence="9">CPSB-1</strain>
    </source>
</reference>
<dbReference type="InterPro" id="IPR036220">
    <property type="entry name" value="UDP-Glc/GDP-Man_DH_C_sf"/>
</dbReference>
<evidence type="ECO:0000313" key="9">
    <source>
        <dbReference type="EMBL" id="BDA39371.1"/>
    </source>
</evidence>
<dbReference type="Proteomes" id="UP001319803">
    <property type="component" value="Chromosome"/>
</dbReference>